<comment type="similarity">
    <text evidence="2">Belongs to the TRM6/GCD10 family.</text>
</comment>
<name>A0A9Q0NGK5_9DIPT</name>
<proteinExistence type="inferred from homology"/>
<comment type="subcellular location">
    <subcellularLocation>
        <location evidence="1">Nucleus</location>
    </subcellularLocation>
</comment>
<evidence type="ECO:0000256" key="4">
    <source>
        <dbReference type="ARBA" id="ARBA00022694"/>
    </source>
</evidence>
<evidence type="ECO:0000313" key="8">
    <source>
        <dbReference type="EMBL" id="KAJ6649723.1"/>
    </source>
</evidence>
<feature type="non-terminal residue" evidence="8">
    <location>
        <position position="1"/>
    </location>
</feature>
<feature type="region of interest" description="Disordered" evidence="7">
    <location>
        <begin position="223"/>
        <end position="263"/>
    </location>
</feature>
<dbReference type="GO" id="GO:0005634">
    <property type="term" value="C:nucleus"/>
    <property type="evidence" value="ECO:0007669"/>
    <property type="project" value="UniProtKB-SubCell"/>
</dbReference>
<dbReference type="Proteomes" id="UP001151699">
    <property type="component" value="Chromosome A"/>
</dbReference>
<evidence type="ECO:0000313" key="9">
    <source>
        <dbReference type="Proteomes" id="UP001151699"/>
    </source>
</evidence>
<dbReference type="Pfam" id="PF04189">
    <property type="entry name" value="Gcd10p"/>
    <property type="match status" value="1"/>
</dbReference>
<dbReference type="GO" id="GO:0030488">
    <property type="term" value="P:tRNA methylation"/>
    <property type="evidence" value="ECO:0007669"/>
    <property type="project" value="InterPro"/>
</dbReference>
<organism evidence="8 9">
    <name type="scientific">Pseudolycoriella hygida</name>
    <dbReference type="NCBI Taxonomy" id="35572"/>
    <lineage>
        <taxon>Eukaryota</taxon>
        <taxon>Metazoa</taxon>
        <taxon>Ecdysozoa</taxon>
        <taxon>Arthropoda</taxon>
        <taxon>Hexapoda</taxon>
        <taxon>Insecta</taxon>
        <taxon>Pterygota</taxon>
        <taxon>Neoptera</taxon>
        <taxon>Endopterygota</taxon>
        <taxon>Diptera</taxon>
        <taxon>Nematocera</taxon>
        <taxon>Sciaroidea</taxon>
        <taxon>Sciaridae</taxon>
        <taxon>Pseudolycoriella</taxon>
    </lineage>
</organism>
<keyword evidence="9" id="KW-1185">Reference proteome</keyword>
<evidence type="ECO:0000256" key="1">
    <source>
        <dbReference type="ARBA" id="ARBA00004123"/>
    </source>
</evidence>
<dbReference type="AlphaFoldDB" id="A0A9Q0NGK5"/>
<dbReference type="PANTHER" id="PTHR12945:SF0">
    <property type="entry name" value="TRNA (ADENINE(58)-N(1))-METHYLTRANSFERASE NON-CATALYTIC SUBUNIT TRM6"/>
    <property type="match status" value="1"/>
</dbReference>
<evidence type="ECO:0000256" key="2">
    <source>
        <dbReference type="ARBA" id="ARBA00008320"/>
    </source>
</evidence>
<gene>
    <name evidence="8" type="primary">Trmt6</name>
    <name evidence="8" type="ORF">Bhyg_04962</name>
</gene>
<reference evidence="8" key="1">
    <citation type="submission" date="2022-07" db="EMBL/GenBank/DDBJ databases">
        <authorList>
            <person name="Trinca V."/>
            <person name="Uliana J.V.C."/>
            <person name="Torres T.T."/>
            <person name="Ward R.J."/>
            <person name="Monesi N."/>
        </authorList>
    </citation>
    <scope>NUCLEOTIDE SEQUENCE</scope>
    <source>
        <strain evidence="8">HSMRA1968</strain>
        <tissue evidence="8">Whole embryos</tissue>
    </source>
</reference>
<dbReference type="GO" id="GO:0031515">
    <property type="term" value="C:tRNA (m1A) methyltransferase complex"/>
    <property type="evidence" value="ECO:0007669"/>
    <property type="project" value="InterPro"/>
</dbReference>
<keyword evidence="5" id="KW-0539">Nucleus</keyword>
<accession>A0A9Q0NGK5</accession>
<comment type="caution">
    <text evidence="8">The sequence shown here is derived from an EMBL/GenBank/DDBJ whole genome shotgun (WGS) entry which is preliminary data.</text>
</comment>
<evidence type="ECO:0000256" key="5">
    <source>
        <dbReference type="ARBA" id="ARBA00023242"/>
    </source>
</evidence>
<evidence type="ECO:0000256" key="7">
    <source>
        <dbReference type="SAM" id="MobiDB-lite"/>
    </source>
</evidence>
<dbReference type="EMBL" id="WJQU01000001">
    <property type="protein sequence ID" value="KAJ6649723.1"/>
    <property type="molecule type" value="Genomic_DNA"/>
</dbReference>
<sequence>MISKNGAKGKRMSTLEPYTDKRDLTDSIIGNIKESGIDNRNITDDGLSQSLTPDDIQKLREECSSSTEIVTQLVENSKSFSSKTEYSQEKYLKKKEKKYFEFVQIKRPNIRLIAEIMFRQCADKICYLRMDQLSQLVSYSGVCGVGNYLLYESGTNGLLPATLINSIGSNTEARLVHMHPGNVPQKQALLALNLKQEQLDRCISADGVDDDAEAAHPAKLMKLDGNGVDDKEATQPQPQPELVDGNDTSRSDSGKVGKTTNKEQWMIDNERACAILRNQVDGLIICAKEHPATIAKSLLPFVKPSRPIVIYNTSREVLADLYMEMKSTYSVTNLKITSNWMRSYQILPNRTHPEINMDGNSGFLLCGYTVR</sequence>
<evidence type="ECO:0000256" key="6">
    <source>
        <dbReference type="ARBA" id="ARBA00032319"/>
    </source>
</evidence>
<keyword evidence="4" id="KW-0819">tRNA processing</keyword>
<dbReference type="PANTHER" id="PTHR12945">
    <property type="entry name" value="TRANSLATION INITIATION FACTOR EIF3-RELATED"/>
    <property type="match status" value="1"/>
</dbReference>
<protein>
    <recommendedName>
        <fullName evidence="3">tRNA (adenine(58)-N(1))-methyltransferase non-catalytic subunit TRM6</fullName>
    </recommendedName>
    <alternativeName>
        <fullName evidence="6">tRNA(m1A58)-methyltransferase subunit TRM6</fullName>
    </alternativeName>
</protein>
<evidence type="ECO:0000256" key="3">
    <source>
        <dbReference type="ARBA" id="ARBA00021704"/>
    </source>
</evidence>
<dbReference type="InterPro" id="IPR017423">
    <property type="entry name" value="TRM6"/>
</dbReference>
<dbReference type="OrthoDB" id="10254665at2759"/>